<name>A0A1S6ISN6_9FIRM</name>
<dbReference type="PRINTS" id="PR00032">
    <property type="entry name" value="HTHARAC"/>
</dbReference>
<reference evidence="5 6" key="1">
    <citation type="journal article" date="2016" name="Int. J. Syst. Evol. Microbiol.">
        <title>Desulfotomaculum ferrireducens sp. nov., a moderately thermophilic sulfate-reducing and dissimilatory Fe(III)-reducing bacterium isolated from compost.</title>
        <authorList>
            <person name="Yang G."/>
            <person name="Guo J."/>
            <person name="Zhuang L."/>
            <person name="Yuan Y."/>
            <person name="Zhou S."/>
        </authorList>
    </citation>
    <scope>NUCLEOTIDE SEQUENCE [LARGE SCALE GENOMIC DNA]</scope>
    <source>
        <strain evidence="5 6">GSS09</strain>
    </source>
</reference>
<dbReference type="RefSeq" id="WP_077712755.1">
    <property type="nucleotide sequence ID" value="NZ_CP019698.1"/>
</dbReference>
<dbReference type="InterPro" id="IPR018060">
    <property type="entry name" value="HTH_AraC"/>
</dbReference>
<dbReference type="AlphaFoldDB" id="A0A1S6ISN6"/>
<evidence type="ECO:0000256" key="2">
    <source>
        <dbReference type="ARBA" id="ARBA00023125"/>
    </source>
</evidence>
<feature type="domain" description="HTH araC/xylS-type" evidence="4">
    <location>
        <begin position="193"/>
        <end position="290"/>
    </location>
</feature>
<dbReference type="SMART" id="SM00342">
    <property type="entry name" value="HTH_ARAC"/>
    <property type="match status" value="1"/>
</dbReference>
<protein>
    <recommendedName>
        <fullName evidence="4">HTH araC/xylS-type domain-containing protein</fullName>
    </recommendedName>
</protein>
<dbReference type="Proteomes" id="UP000189464">
    <property type="component" value="Chromosome"/>
</dbReference>
<dbReference type="EMBL" id="CP019698">
    <property type="protein sequence ID" value="AQS57791.1"/>
    <property type="molecule type" value="Genomic_DNA"/>
</dbReference>
<evidence type="ECO:0000259" key="4">
    <source>
        <dbReference type="PROSITE" id="PS01124"/>
    </source>
</evidence>
<gene>
    <name evidence="5" type="ORF">B0537_00915</name>
</gene>
<keyword evidence="2" id="KW-0238">DNA-binding</keyword>
<dbReference type="GO" id="GO:0043565">
    <property type="term" value="F:sequence-specific DNA binding"/>
    <property type="evidence" value="ECO:0007669"/>
    <property type="project" value="InterPro"/>
</dbReference>
<dbReference type="STRING" id="1833852.B0537_00915"/>
<sequence>MSEVLKKQLGDTYCFCSRRFLEVSIAYSCSLFCIVKSRFPIDIEPGLHGHESYEFLLPITTMPQGKIEKEVWDFQPGKVYPFSSCQVHGVHKLMKGVELMSIMVEQNLMDDLTYAIIGKTGLTINNSSFNLYPELKLLIRNFIKESTNKQAGYDFVLESLRTQILINLIRNIKGPLASHLEKGQNILSNHHINRVIEMIRAYYNRDFTLDDLAREANLSQYHFIRAFKNQTGQTPHEFLMNIRIEKAKELMSKDLNITDICLQCGFNNHSHFTTVFKKKVGLTPTQYRKVLQS</sequence>
<proteinExistence type="predicted"/>
<dbReference type="PROSITE" id="PS00041">
    <property type="entry name" value="HTH_ARAC_FAMILY_1"/>
    <property type="match status" value="1"/>
</dbReference>
<dbReference type="Gene3D" id="1.10.10.60">
    <property type="entry name" value="Homeodomain-like"/>
    <property type="match status" value="2"/>
</dbReference>
<evidence type="ECO:0000256" key="1">
    <source>
        <dbReference type="ARBA" id="ARBA00023015"/>
    </source>
</evidence>
<keyword evidence="3" id="KW-0804">Transcription</keyword>
<evidence type="ECO:0000313" key="5">
    <source>
        <dbReference type="EMBL" id="AQS57791.1"/>
    </source>
</evidence>
<dbReference type="OrthoDB" id="324626at2"/>
<dbReference type="Pfam" id="PF12833">
    <property type="entry name" value="HTH_18"/>
    <property type="match status" value="1"/>
</dbReference>
<dbReference type="GO" id="GO:0003700">
    <property type="term" value="F:DNA-binding transcription factor activity"/>
    <property type="evidence" value="ECO:0007669"/>
    <property type="project" value="InterPro"/>
</dbReference>
<keyword evidence="1" id="KW-0805">Transcription regulation</keyword>
<dbReference type="InterPro" id="IPR018062">
    <property type="entry name" value="HTH_AraC-typ_CS"/>
</dbReference>
<accession>A0A1S6ISN6</accession>
<evidence type="ECO:0000313" key="6">
    <source>
        <dbReference type="Proteomes" id="UP000189464"/>
    </source>
</evidence>
<dbReference type="InterPro" id="IPR009057">
    <property type="entry name" value="Homeodomain-like_sf"/>
</dbReference>
<dbReference type="PANTHER" id="PTHR43280">
    <property type="entry name" value="ARAC-FAMILY TRANSCRIPTIONAL REGULATOR"/>
    <property type="match status" value="1"/>
</dbReference>
<keyword evidence="6" id="KW-1185">Reference proteome</keyword>
<evidence type="ECO:0000256" key="3">
    <source>
        <dbReference type="ARBA" id="ARBA00023163"/>
    </source>
</evidence>
<organism evidence="5 6">
    <name type="scientific">Desulforamulus ferrireducens</name>
    <dbReference type="NCBI Taxonomy" id="1833852"/>
    <lineage>
        <taxon>Bacteria</taxon>
        <taxon>Bacillati</taxon>
        <taxon>Bacillota</taxon>
        <taxon>Clostridia</taxon>
        <taxon>Eubacteriales</taxon>
        <taxon>Peptococcaceae</taxon>
        <taxon>Desulforamulus</taxon>
    </lineage>
</organism>
<dbReference type="PANTHER" id="PTHR43280:SF2">
    <property type="entry name" value="HTH-TYPE TRANSCRIPTIONAL REGULATOR EXSA"/>
    <property type="match status" value="1"/>
</dbReference>
<dbReference type="SUPFAM" id="SSF46689">
    <property type="entry name" value="Homeodomain-like"/>
    <property type="match status" value="2"/>
</dbReference>
<dbReference type="InterPro" id="IPR020449">
    <property type="entry name" value="Tscrpt_reg_AraC-type_HTH"/>
</dbReference>
<dbReference type="KEGG" id="dfg:B0537_00915"/>
<dbReference type="PROSITE" id="PS01124">
    <property type="entry name" value="HTH_ARAC_FAMILY_2"/>
    <property type="match status" value="1"/>
</dbReference>